<dbReference type="InterPro" id="IPR007325">
    <property type="entry name" value="KFase/CYL"/>
</dbReference>
<evidence type="ECO:0000313" key="3">
    <source>
        <dbReference type="Proteomes" id="UP001556367"/>
    </source>
</evidence>
<accession>A0ABR3JJU8</accession>
<organism evidence="2 3">
    <name type="scientific">Hohenbuehelia grisea</name>
    <dbReference type="NCBI Taxonomy" id="104357"/>
    <lineage>
        <taxon>Eukaryota</taxon>
        <taxon>Fungi</taxon>
        <taxon>Dikarya</taxon>
        <taxon>Basidiomycota</taxon>
        <taxon>Agaricomycotina</taxon>
        <taxon>Agaricomycetes</taxon>
        <taxon>Agaricomycetidae</taxon>
        <taxon>Agaricales</taxon>
        <taxon>Pleurotineae</taxon>
        <taxon>Pleurotaceae</taxon>
        <taxon>Hohenbuehelia</taxon>
    </lineage>
</organism>
<dbReference type="Proteomes" id="UP001556367">
    <property type="component" value="Unassembled WGS sequence"/>
</dbReference>
<evidence type="ECO:0000313" key="2">
    <source>
        <dbReference type="EMBL" id="KAL0955583.1"/>
    </source>
</evidence>
<name>A0ABR3JJU8_9AGAR</name>
<protein>
    <recommendedName>
        <fullName evidence="4">Cyclase</fullName>
    </recommendedName>
</protein>
<gene>
    <name evidence="2" type="ORF">HGRIS_001820</name>
</gene>
<proteinExistence type="inferred from homology"/>
<dbReference type="PANTHER" id="PTHR31118">
    <property type="entry name" value="CYCLASE-LIKE PROTEIN 2"/>
    <property type="match status" value="1"/>
</dbReference>
<dbReference type="InterPro" id="IPR037175">
    <property type="entry name" value="KFase_sf"/>
</dbReference>
<dbReference type="SUPFAM" id="SSF102198">
    <property type="entry name" value="Putative cyclase"/>
    <property type="match status" value="1"/>
</dbReference>
<dbReference type="Pfam" id="PF04199">
    <property type="entry name" value="Cyclase"/>
    <property type="match status" value="1"/>
</dbReference>
<evidence type="ECO:0000256" key="1">
    <source>
        <dbReference type="ARBA" id="ARBA00007865"/>
    </source>
</evidence>
<dbReference type="PANTHER" id="PTHR31118:SF12">
    <property type="entry name" value="CYCLASE-LIKE PROTEIN 2"/>
    <property type="match status" value="1"/>
</dbReference>
<comment type="caution">
    <text evidence="2">The sequence shown here is derived from an EMBL/GenBank/DDBJ whole genome shotgun (WGS) entry which is preliminary data.</text>
</comment>
<comment type="similarity">
    <text evidence="1">Belongs to the Cyclase 1 superfamily.</text>
</comment>
<dbReference type="EMBL" id="JASNQZ010000006">
    <property type="protein sequence ID" value="KAL0955583.1"/>
    <property type="molecule type" value="Genomic_DNA"/>
</dbReference>
<reference evidence="3" key="1">
    <citation type="submission" date="2024-06" db="EMBL/GenBank/DDBJ databases">
        <title>Multi-omics analyses provide insights into the biosynthesis of the anticancer antibiotic pleurotin in Hohenbuehelia grisea.</title>
        <authorList>
            <person name="Weaver J.A."/>
            <person name="Alberti F."/>
        </authorList>
    </citation>
    <scope>NUCLEOTIDE SEQUENCE [LARGE SCALE GENOMIC DNA]</scope>
    <source>
        <strain evidence="3">T-177</strain>
    </source>
</reference>
<evidence type="ECO:0008006" key="4">
    <source>
        <dbReference type="Google" id="ProtNLM"/>
    </source>
</evidence>
<sequence length="227" mass="24228">MASTSTSSTSSSTFVDLSHTLESGIQVYPGDPSFAIHSVASVTADGYSVKAIAMGSHSGTHVDAPSHFFQDGHPIDALPISSFIGRALVIDLTAKTPKERITWADLASYSERMQPGVVVLLNTGWPKYWGTPEYFKHPFLERDAAKRLIATGVRALGIDALNPDETVLHGEPEGGFGVHEVVLGAGGVIVENLTNLHQLDGDMMVNFVPLKLSGSDGSPVRAFAWKI</sequence>
<dbReference type="Gene3D" id="3.50.30.50">
    <property type="entry name" value="Putative cyclase"/>
    <property type="match status" value="1"/>
</dbReference>
<keyword evidence="3" id="KW-1185">Reference proteome</keyword>